<dbReference type="AlphaFoldDB" id="A0A225A9E7"/>
<keyword evidence="1" id="KW-0732">Signal</keyword>
<reference evidence="2 3" key="1">
    <citation type="submission" date="2015-06" db="EMBL/GenBank/DDBJ databases">
        <title>Talaromyces atroroseus IBT 11181 draft genome.</title>
        <authorList>
            <person name="Rasmussen K.B."/>
            <person name="Rasmussen S."/>
            <person name="Petersen B."/>
            <person name="Sicheritz-Ponten T."/>
            <person name="Mortensen U.H."/>
            <person name="Thrane U."/>
        </authorList>
    </citation>
    <scope>NUCLEOTIDE SEQUENCE [LARGE SCALE GENOMIC DNA]</scope>
    <source>
        <strain evidence="2 3">IBT 11181</strain>
    </source>
</reference>
<feature type="signal peptide" evidence="1">
    <location>
        <begin position="1"/>
        <end position="19"/>
    </location>
</feature>
<dbReference type="InterPro" id="IPR037176">
    <property type="entry name" value="Osmotin/thaumatin-like_sf"/>
</dbReference>
<comment type="caution">
    <text evidence="2">The sequence shown here is derived from an EMBL/GenBank/DDBJ whole genome shotgun (WGS) entry which is preliminary data.</text>
</comment>
<evidence type="ECO:0008006" key="4">
    <source>
        <dbReference type="Google" id="ProtNLM"/>
    </source>
</evidence>
<dbReference type="OrthoDB" id="430315at2759"/>
<feature type="chain" id="PRO_5013279593" description="Osmotin, thaumatin-like protein" evidence="1">
    <location>
        <begin position="20"/>
        <end position="248"/>
    </location>
</feature>
<dbReference type="EMBL" id="LFMY01000012">
    <property type="protein sequence ID" value="OKL57362.1"/>
    <property type="molecule type" value="Genomic_DNA"/>
</dbReference>
<accession>A0A225A9E7</accession>
<dbReference type="Proteomes" id="UP000214365">
    <property type="component" value="Unassembled WGS sequence"/>
</dbReference>
<organism evidence="2 3">
    <name type="scientific">Talaromyces atroroseus</name>
    <dbReference type="NCBI Taxonomy" id="1441469"/>
    <lineage>
        <taxon>Eukaryota</taxon>
        <taxon>Fungi</taxon>
        <taxon>Dikarya</taxon>
        <taxon>Ascomycota</taxon>
        <taxon>Pezizomycotina</taxon>
        <taxon>Eurotiomycetes</taxon>
        <taxon>Eurotiomycetidae</taxon>
        <taxon>Eurotiales</taxon>
        <taxon>Trichocomaceae</taxon>
        <taxon>Talaromyces</taxon>
        <taxon>Talaromyces sect. Trachyspermi</taxon>
    </lineage>
</organism>
<proteinExistence type="predicted"/>
<name>A0A225A9E7_TALAT</name>
<evidence type="ECO:0000313" key="3">
    <source>
        <dbReference type="Proteomes" id="UP000214365"/>
    </source>
</evidence>
<evidence type="ECO:0000256" key="1">
    <source>
        <dbReference type="SAM" id="SignalP"/>
    </source>
</evidence>
<keyword evidence="3" id="KW-1185">Reference proteome</keyword>
<dbReference type="RefSeq" id="XP_020117483.1">
    <property type="nucleotide sequence ID" value="XM_020262323.1"/>
</dbReference>
<sequence length="248" mass="25162">MKNAFSIATLLALASNALASPFPAATPTITSAIGTAVGGAASIKTQEAVLVEDPPEYLTIVIINSHGDDITTSLSNANTAATPVSGATGTGTMSNHETASVVVPTGWIGSWAINDALYEITGDDSLLEANFVVETGGTVATVDVDVSYVDGFSVAIVCSCDGTIVTGCNKNLFELNTCEDNDGENACVNPLRSDLSATNATTFFAPCQGAAYTFPFDSAADSTGQCQNGVIKCCVGAACPANPNQPSD</sequence>
<dbReference type="SUPFAM" id="SSF49870">
    <property type="entry name" value="Osmotin, thaumatin-like protein"/>
    <property type="match status" value="1"/>
</dbReference>
<protein>
    <recommendedName>
        <fullName evidence="4">Osmotin, thaumatin-like protein</fullName>
    </recommendedName>
</protein>
<dbReference type="GeneID" id="31007186"/>
<gene>
    <name evidence="2" type="ORF">UA08_07430</name>
</gene>
<evidence type="ECO:0000313" key="2">
    <source>
        <dbReference type="EMBL" id="OKL57362.1"/>
    </source>
</evidence>